<evidence type="ECO:0000256" key="2">
    <source>
        <dbReference type="ARBA" id="ARBA00011764"/>
    </source>
</evidence>
<sequence length="174" mass="19349">MADAKKSAAPRFTPREKDLLIDLVDKHKHILECKKSDVYSAAHKNETWKKVADMYNAVHGVYPRDAKQLKKGWGNIKQKWKEEKGEERRGRFKTEEHQADQADQDEHGHPTGDDLAVPFSGGTEVDEDAPTGADAAVLPSQGATAPSEDCIRPPRGRMALLHSTWAPKMTSVLP</sequence>
<evidence type="ECO:0000259" key="7">
    <source>
        <dbReference type="Pfam" id="PF13873"/>
    </source>
</evidence>
<dbReference type="VEuPathDB" id="VectorBase:HLOH_058728"/>
<feature type="region of interest" description="Disordered" evidence="6">
    <location>
        <begin position="77"/>
        <end position="154"/>
    </location>
</feature>
<dbReference type="Pfam" id="PF13873">
    <property type="entry name" value="Myb_DNA-bind_5"/>
    <property type="match status" value="1"/>
</dbReference>
<feature type="domain" description="Myb/SANT-like DNA-binding" evidence="7">
    <location>
        <begin position="10"/>
        <end position="83"/>
    </location>
</feature>
<dbReference type="PANTHER" id="PTHR21632:SF5">
    <property type="entry name" value="TOMOREGULIN-2 ISOFORM X1"/>
    <property type="match status" value="1"/>
</dbReference>
<accession>A0A9J6GCL3</accession>
<dbReference type="EMBL" id="JABSTR010000005">
    <property type="protein sequence ID" value="KAH9372124.1"/>
    <property type="molecule type" value="Genomic_DNA"/>
</dbReference>
<dbReference type="Gene3D" id="1.10.10.60">
    <property type="entry name" value="Homeodomain-like"/>
    <property type="match status" value="1"/>
</dbReference>
<keyword evidence="9" id="KW-1185">Reference proteome</keyword>
<comment type="function">
    <text evidence="5">Involved in transvection phenomena (= synapsis-dependent gene expression), where the synaptic pairing of chromosomes carrying genes with which zeste interacts influences the expression of these genes. Zeste binds to DNA and stimulates transcription from a nearby promoter.</text>
</comment>
<proteinExistence type="inferred from homology"/>
<evidence type="ECO:0000256" key="1">
    <source>
        <dbReference type="ARBA" id="ARBA00007954"/>
    </source>
</evidence>
<evidence type="ECO:0000256" key="5">
    <source>
        <dbReference type="ARBA" id="ARBA00025466"/>
    </source>
</evidence>
<comment type="similarity">
    <text evidence="1">Belongs to the MSANTD3 family.</text>
</comment>
<dbReference type="Proteomes" id="UP000821853">
    <property type="component" value="Chromosome 3"/>
</dbReference>
<dbReference type="AlphaFoldDB" id="A0A9J6GCL3"/>
<name>A0A9J6GCL3_HAELO</name>
<comment type="subunit">
    <text evidence="2">Self-associates forming complexes of several hundred monomers.</text>
</comment>
<evidence type="ECO:0000313" key="9">
    <source>
        <dbReference type="Proteomes" id="UP000821853"/>
    </source>
</evidence>
<dbReference type="PANTHER" id="PTHR21632">
    <property type="entry name" value="REGULATORY PROTEIN ZESTE"/>
    <property type="match status" value="1"/>
</dbReference>
<protein>
    <recommendedName>
        <fullName evidence="4">Myb/SANT-like DNA-binding domain-containing protein 3</fullName>
    </recommendedName>
    <alternativeName>
        <fullName evidence="3">Regulatory protein zeste</fullName>
    </alternativeName>
</protein>
<comment type="caution">
    <text evidence="8">The sequence shown here is derived from an EMBL/GenBank/DDBJ whole genome shotgun (WGS) entry which is preliminary data.</text>
</comment>
<evidence type="ECO:0000256" key="6">
    <source>
        <dbReference type="SAM" id="MobiDB-lite"/>
    </source>
</evidence>
<dbReference type="InterPro" id="IPR028002">
    <property type="entry name" value="Myb_DNA-bind_5"/>
</dbReference>
<dbReference type="OrthoDB" id="6510276at2759"/>
<evidence type="ECO:0000313" key="8">
    <source>
        <dbReference type="EMBL" id="KAH9372124.1"/>
    </source>
</evidence>
<gene>
    <name evidence="8" type="ORF">HPB48_009327</name>
</gene>
<organism evidence="8 9">
    <name type="scientific">Haemaphysalis longicornis</name>
    <name type="common">Bush tick</name>
    <dbReference type="NCBI Taxonomy" id="44386"/>
    <lineage>
        <taxon>Eukaryota</taxon>
        <taxon>Metazoa</taxon>
        <taxon>Ecdysozoa</taxon>
        <taxon>Arthropoda</taxon>
        <taxon>Chelicerata</taxon>
        <taxon>Arachnida</taxon>
        <taxon>Acari</taxon>
        <taxon>Parasitiformes</taxon>
        <taxon>Ixodida</taxon>
        <taxon>Ixodoidea</taxon>
        <taxon>Ixodidae</taxon>
        <taxon>Haemaphysalinae</taxon>
        <taxon>Haemaphysalis</taxon>
    </lineage>
</organism>
<evidence type="ECO:0000256" key="4">
    <source>
        <dbReference type="ARBA" id="ARBA00021372"/>
    </source>
</evidence>
<feature type="compositionally biased region" description="Basic and acidic residues" evidence="6">
    <location>
        <begin position="79"/>
        <end position="112"/>
    </location>
</feature>
<reference evidence="8 9" key="1">
    <citation type="journal article" date="2020" name="Cell">
        <title>Large-Scale Comparative Analyses of Tick Genomes Elucidate Their Genetic Diversity and Vector Capacities.</title>
        <authorList>
            <consortium name="Tick Genome and Microbiome Consortium (TIGMIC)"/>
            <person name="Jia N."/>
            <person name="Wang J."/>
            <person name="Shi W."/>
            <person name="Du L."/>
            <person name="Sun Y."/>
            <person name="Zhan W."/>
            <person name="Jiang J.F."/>
            <person name="Wang Q."/>
            <person name="Zhang B."/>
            <person name="Ji P."/>
            <person name="Bell-Sakyi L."/>
            <person name="Cui X.M."/>
            <person name="Yuan T.T."/>
            <person name="Jiang B.G."/>
            <person name="Yang W.F."/>
            <person name="Lam T.T."/>
            <person name="Chang Q.C."/>
            <person name="Ding S.J."/>
            <person name="Wang X.J."/>
            <person name="Zhu J.G."/>
            <person name="Ruan X.D."/>
            <person name="Zhao L."/>
            <person name="Wei J.T."/>
            <person name="Ye R.Z."/>
            <person name="Que T.C."/>
            <person name="Du C.H."/>
            <person name="Zhou Y.H."/>
            <person name="Cheng J.X."/>
            <person name="Dai P.F."/>
            <person name="Guo W.B."/>
            <person name="Han X.H."/>
            <person name="Huang E.J."/>
            <person name="Li L.F."/>
            <person name="Wei W."/>
            <person name="Gao Y.C."/>
            <person name="Liu J.Z."/>
            <person name="Shao H.Z."/>
            <person name="Wang X."/>
            <person name="Wang C.C."/>
            <person name="Yang T.C."/>
            <person name="Huo Q.B."/>
            <person name="Li W."/>
            <person name="Chen H.Y."/>
            <person name="Chen S.E."/>
            <person name="Zhou L.G."/>
            <person name="Ni X.B."/>
            <person name="Tian J.H."/>
            <person name="Sheng Y."/>
            <person name="Liu T."/>
            <person name="Pan Y.S."/>
            <person name="Xia L.Y."/>
            <person name="Li J."/>
            <person name="Zhao F."/>
            <person name="Cao W.C."/>
        </authorList>
    </citation>
    <scope>NUCLEOTIDE SEQUENCE [LARGE SCALE GENOMIC DNA]</scope>
    <source>
        <strain evidence="8">HaeL-2018</strain>
    </source>
</reference>
<evidence type="ECO:0000256" key="3">
    <source>
        <dbReference type="ARBA" id="ARBA00016807"/>
    </source>
</evidence>